<sequence>YVSFKYNTLKNASLTNRIHKNITVIQGQNSFNKYSSQTKNIFLHPVIYNFGNSLILVP</sequence>
<protein>
    <submittedName>
        <fullName evidence="1">Uncharacterized protein</fullName>
    </submittedName>
</protein>
<proteinExistence type="predicted"/>
<organism evidence="1">
    <name type="scientific">Lepeophtheirus salmonis</name>
    <name type="common">Salmon louse</name>
    <name type="synonym">Caligus salmonis</name>
    <dbReference type="NCBI Taxonomy" id="72036"/>
    <lineage>
        <taxon>Eukaryota</taxon>
        <taxon>Metazoa</taxon>
        <taxon>Ecdysozoa</taxon>
        <taxon>Arthropoda</taxon>
        <taxon>Crustacea</taxon>
        <taxon>Multicrustacea</taxon>
        <taxon>Hexanauplia</taxon>
        <taxon>Copepoda</taxon>
        <taxon>Siphonostomatoida</taxon>
        <taxon>Caligidae</taxon>
        <taxon>Lepeophtheirus</taxon>
    </lineage>
</organism>
<dbReference type="EMBL" id="HACA01020601">
    <property type="protein sequence ID" value="CDW37962.1"/>
    <property type="molecule type" value="Transcribed_RNA"/>
</dbReference>
<evidence type="ECO:0000313" key="1">
    <source>
        <dbReference type="EMBL" id="CDW37962.1"/>
    </source>
</evidence>
<accession>A0A0K2UJ60</accession>
<feature type="non-terminal residue" evidence="1">
    <location>
        <position position="1"/>
    </location>
</feature>
<dbReference type="AlphaFoldDB" id="A0A0K2UJ60"/>
<name>A0A0K2UJ60_LEPSM</name>
<reference evidence="1" key="1">
    <citation type="submission" date="2014-05" db="EMBL/GenBank/DDBJ databases">
        <authorList>
            <person name="Chronopoulou M."/>
        </authorList>
    </citation>
    <scope>NUCLEOTIDE SEQUENCE</scope>
    <source>
        <tissue evidence="1">Whole organism</tissue>
    </source>
</reference>